<dbReference type="EMBL" id="JACIIV010000011">
    <property type="protein sequence ID" value="MBB6227599.1"/>
    <property type="molecule type" value="Genomic_DNA"/>
</dbReference>
<keyword evidence="2 9" id="KW-1003">Cell membrane</keyword>
<sequence>MASTRIKRGAKPAPPKRRFKLPALSPRTRRALMIGVPALLATAGVATAVIADVPARMRASLALESAAAGFEIHHVEVQGAREVPRMVVYNAVLQGTSNPLLGADLAAIRAELQRHPWVADASVSRRLPDTLVVRLAERQPVALWQHRQRFHLIDIGGRVLGTGDLDRFAGLPLVVGPGANHQIADWLTLTAASPQLAGRIEAGVLVGERRWNVHFKSGETLALPDTPDGARAALTRFAGLEADLPPNRKLLGTHFERFDMRVPGQLIVGGPEVKKALDAAEKAARAKKAATI</sequence>
<proteinExistence type="inferred from homology"/>
<comment type="subcellular location">
    <subcellularLocation>
        <location evidence="9">Cell inner membrane</location>
        <topology evidence="9">Single-pass type II membrane protein</topology>
    </subcellularLocation>
    <subcellularLocation>
        <location evidence="1">Membrane</location>
    </subcellularLocation>
    <text evidence="9">Localizes to the division septum.</text>
</comment>
<evidence type="ECO:0000256" key="2">
    <source>
        <dbReference type="ARBA" id="ARBA00022475"/>
    </source>
</evidence>
<keyword evidence="5 9" id="KW-0812">Transmembrane</keyword>
<dbReference type="GO" id="GO:0005886">
    <property type="term" value="C:plasma membrane"/>
    <property type="evidence" value="ECO:0007669"/>
    <property type="project" value="UniProtKB-SubCell"/>
</dbReference>
<keyword evidence="4 9" id="KW-0132">Cell division</keyword>
<comment type="similarity">
    <text evidence="9">Belongs to the FtsQ/DivIB family. FtsQ subfamily.</text>
</comment>
<dbReference type="InterPro" id="IPR013685">
    <property type="entry name" value="POTRA_FtsQ_type"/>
</dbReference>
<evidence type="ECO:0000256" key="7">
    <source>
        <dbReference type="ARBA" id="ARBA00023136"/>
    </source>
</evidence>
<feature type="domain" description="POTRA" evidence="10">
    <location>
        <begin position="70"/>
        <end position="138"/>
    </location>
</feature>
<keyword evidence="3 9" id="KW-0997">Cell inner membrane</keyword>
<dbReference type="PROSITE" id="PS51779">
    <property type="entry name" value="POTRA"/>
    <property type="match status" value="1"/>
</dbReference>
<comment type="caution">
    <text evidence="11">The sequence shown here is derived from an EMBL/GenBank/DDBJ whole genome shotgun (WGS) entry which is preliminary data.</text>
</comment>
<dbReference type="GO" id="GO:0090529">
    <property type="term" value="P:cell septum assembly"/>
    <property type="evidence" value="ECO:0007669"/>
    <property type="project" value="InterPro"/>
</dbReference>
<protein>
    <recommendedName>
        <fullName evidence="9">Cell division protein FtsQ</fullName>
    </recommendedName>
</protein>
<dbReference type="Gene3D" id="3.10.20.310">
    <property type="entry name" value="membrane protein fhac"/>
    <property type="match status" value="1"/>
</dbReference>
<dbReference type="RefSeq" id="WP_184198461.1">
    <property type="nucleotide sequence ID" value="NZ_JACIIV010000011.1"/>
</dbReference>
<evidence type="ECO:0000256" key="3">
    <source>
        <dbReference type="ARBA" id="ARBA00022519"/>
    </source>
</evidence>
<evidence type="ECO:0000256" key="6">
    <source>
        <dbReference type="ARBA" id="ARBA00022989"/>
    </source>
</evidence>
<evidence type="ECO:0000313" key="12">
    <source>
        <dbReference type="Proteomes" id="UP000538147"/>
    </source>
</evidence>
<dbReference type="GO" id="GO:0043093">
    <property type="term" value="P:FtsZ-dependent cytokinesis"/>
    <property type="evidence" value="ECO:0007669"/>
    <property type="project" value="UniProtKB-UniRule"/>
</dbReference>
<evidence type="ECO:0000256" key="5">
    <source>
        <dbReference type="ARBA" id="ARBA00022692"/>
    </source>
</evidence>
<evidence type="ECO:0000256" key="1">
    <source>
        <dbReference type="ARBA" id="ARBA00004370"/>
    </source>
</evidence>
<keyword evidence="8 9" id="KW-0131">Cell cycle</keyword>
<dbReference type="Pfam" id="PF03799">
    <property type="entry name" value="FtsQ_DivIB_C"/>
    <property type="match status" value="1"/>
</dbReference>
<dbReference type="AlphaFoldDB" id="A0A841L422"/>
<evidence type="ECO:0000313" key="11">
    <source>
        <dbReference type="EMBL" id="MBB6227599.1"/>
    </source>
</evidence>
<gene>
    <name evidence="9" type="primary">ftsQ</name>
    <name evidence="11" type="ORF">FHS79_001768</name>
</gene>
<organism evidence="11 12">
    <name type="scientific">Polymorphobacter multimanifer</name>
    <dbReference type="NCBI Taxonomy" id="1070431"/>
    <lineage>
        <taxon>Bacteria</taxon>
        <taxon>Pseudomonadati</taxon>
        <taxon>Pseudomonadota</taxon>
        <taxon>Alphaproteobacteria</taxon>
        <taxon>Sphingomonadales</taxon>
        <taxon>Sphingosinicellaceae</taxon>
        <taxon>Polymorphobacter</taxon>
    </lineage>
</organism>
<evidence type="ECO:0000256" key="8">
    <source>
        <dbReference type="ARBA" id="ARBA00023306"/>
    </source>
</evidence>
<evidence type="ECO:0000256" key="4">
    <source>
        <dbReference type="ARBA" id="ARBA00022618"/>
    </source>
</evidence>
<name>A0A841L422_9SPHN</name>
<keyword evidence="6 9" id="KW-1133">Transmembrane helix</keyword>
<evidence type="ECO:0000259" key="10">
    <source>
        <dbReference type="PROSITE" id="PS51779"/>
    </source>
</evidence>
<dbReference type="InterPro" id="IPR026579">
    <property type="entry name" value="FtsQ"/>
</dbReference>
<accession>A0A841L422</accession>
<dbReference type="Pfam" id="PF08478">
    <property type="entry name" value="POTRA_1"/>
    <property type="match status" value="1"/>
</dbReference>
<evidence type="ECO:0000256" key="9">
    <source>
        <dbReference type="HAMAP-Rule" id="MF_00911"/>
    </source>
</evidence>
<keyword evidence="12" id="KW-1185">Reference proteome</keyword>
<dbReference type="PANTHER" id="PTHR35851:SF1">
    <property type="entry name" value="CELL DIVISION PROTEIN FTSQ"/>
    <property type="match status" value="1"/>
</dbReference>
<dbReference type="HAMAP" id="MF_00911">
    <property type="entry name" value="FtsQ_subfam"/>
    <property type="match status" value="1"/>
</dbReference>
<comment type="function">
    <text evidence="9">Essential cell division protein.</text>
</comment>
<dbReference type="InterPro" id="IPR034746">
    <property type="entry name" value="POTRA"/>
</dbReference>
<dbReference type="GO" id="GO:0032153">
    <property type="term" value="C:cell division site"/>
    <property type="evidence" value="ECO:0007669"/>
    <property type="project" value="UniProtKB-UniRule"/>
</dbReference>
<dbReference type="InterPro" id="IPR005548">
    <property type="entry name" value="Cell_div_FtsQ/DivIB_C"/>
</dbReference>
<dbReference type="Proteomes" id="UP000538147">
    <property type="component" value="Unassembled WGS sequence"/>
</dbReference>
<dbReference type="PANTHER" id="PTHR35851">
    <property type="entry name" value="CELL DIVISION PROTEIN FTSQ"/>
    <property type="match status" value="1"/>
</dbReference>
<reference evidence="11 12" key="1">
    <citation type="submission" date="2020-08" db="EMBL/GenBank/DDBJ databases">
        <title>Genomic Encyclopedia of Type Strains, Phase IV (KMG-IV): sequencing the most valuable type-strain genomes for metagenomic binning, comparative biology and taxonomic classification.</title>
        <authorList>
            <person name="Goeker M."/>
        </authorList>
    </citation>
    <scope>NUCLEOTIDE SEQUENCE [LARGE SCALE GENOMIC DNA]</scope>
    <source>
        <strain evidence="11 12">DSM 102189</strain>
    </source>
</reference>
<keyword evidence="7 9" id="KW-0472">Membrane</keyword>